<feature type="binding site" evidence="5">
    <location>
        <position position="502"/>
    </location>
    <ligand>
        <name>Zn(2+)</name>
        <dbReference type="ChEBI" id="CHEBI:29105"/>
    </ligand>
</feature>
<accession>A0A0C9UX84</accession>
<name>A0A0C9UX84_SPHS4</name>
<evidence type="ECO:0000256" key="6">
    <source>
        <dbReference type="SAM" id="MobiDB-lite"/>
    </source>
</evidence>
<organism evidence="8 9">
    <name type="scientific">Sphaerobolus stellatus (strain SS14)</name>
    <dbReference type="NCBI Taxonomy" id="990650"/>
    <lineage>
        <taxon>Eukaryota</taxon>
        <taxon>Fungi</taxon>
        <taxon>Dikarya</taxon>
        <taxon>Basidiomycota</taxon>
        <taxon>Agaricomycotina</taxon>
        <taxon>Agaricomycetes</taxon>
        <taxon>Phallomycetidae</taxon>
        <taxon>Geastrales</taxon>
        <taxon>Sphaerobolaceae</taxon>
        <taxon>Sphaerobolus</taxon>
    </lineage>
</organism>
<evidence type="ECO:0000256" key="3">
    <source>
        <dbReference type="ARBA" id="ARBA00022989"/>
    </source>
</evidence>
<dbReference type="Proteomes" id="UP000054279">
    <property type="component" value="Unassembled WGS sequence"/>
</dbReference>
<evidence type="ECO:0000256" key="5">
    <source>
        <dbReference type="PIRSR" id="PIRSR604254-1"/>
    </source>
</evidence>
<feature type="binding site" evidence="5">
    <location>
        <position position="348"/>
    </location>
    <ligand>
        <name>Zn(2+)</name>
        <dbReference type="ChEBI" id="CHEBI:29105"/>
    </ligand>
</feature>
<feature type="non-terminal residue" evidence="8">
    <location>
        <position position="1"/>
    </location>
</feature>
<feature type="transmembrane region" description="Helical" evidence="7">
    <location>
        <begin position="297"/>
        <end position="319"/>
    </location>
</feature>
<feature type="transmembrane region" description="Helical" evidence="7">
    <location>
        <begin position="370"/>
        <end position="386"/>
    </location>
</feature>
<evidence type="ECO:0000256" key="2">
    <source>
        <dbReference type="ARBA" id="ARBA00022692"/>
    </source>
</evidence>
<keyword evidence="2 7" id="KW-0812">Transmembrane</keyword>
<dbReference type="PANTHER" id="PTHR20855">
    <property type="entry name" value="ADIPOR/PROGESTIN RECEPTOR-RELATED"/>
    <property type="match status" value="1"/>
</dbReference>
<feature type="transmembrane region" description="Helical" evidence="7">
    <location>
        <begin position="393"/>
        <end position="417"/>
    </location>
</feature>
<dbReference type="InterPro" id="IPR004254">
    <property type="entry name" value="AdipoR/HlyIII-related"/>
</dbReference>
<evidence type="ECO:0000256" key="7">
    <source>
        <dbReference type="SAM" id="Phobius"/>
    </source>
</evidence>
<dbReference type="GO" id="GO:0006882">
    <property type="term" value="P:intracellular zinc ion homeostasis"/>
    <property type="evidence" value="ECO:0007669"/>
    <property type="project" value="TreeGrafter"/>
</dbReference>
<dbReference type="AlphaFoldDB" id="A0A0C9UX84"/>
<keyword evidence="9" id="KW-1185">Reference proteome</keyword>
<evidence type="ECO:0000313" key="8">
    <source>
        <dbReference type="EMBL" id="KIJ39469.1"/>
    </source>
</evidence>
<feature type="binding site" evidence="5">
    <location>
        <position position="498"/>
    </location>
    <ligand>
        <name>Zn(2+)</name>
        <dbReference type="ChEBI" id="CHEBI:29105"/>
    </ligand>
</feature>
<dbReference type="GO" id="GO:0038023">
    <property type="term" value="F:signaling receptor activity"/>
    <property type="evidence" value="ECO:0007669"/>
    <property type="project" value="TreeGrafter"/>
</dbReference>
<feature type="region of interest" description="Disordered" evidence="6">
    <location>
        <begin position="40"/>
        <end position="63"/>
    </location>
</feature>
<dbReference type="GO" id="GO:0016020">
    <property type="term" value="C:membrane"/>
    <property type="evidence" value="ECO:0007669"/>
    <property type="project" value="UniProtKB-SubCell"/>
</dbReference>
<evidence type="ECO:0008006" key="10">
    <source>
        <dbReference type="Google" id="ProtNLM"/>
    </source>
</evidence>
<keyword evidence="4 7" id="KW-0472">Membrane</keyword>
<evidence type="ECO:0000313" key="9">
    <source>
        <dbReference type="Proteomes" id="UP000054279"/>
    </source>
</evidence>
<sequence>QKLVKLRSVVLEYLKDLEHRLAQVETPLKELWEEKIGLISSGTPTTTNDGSTPSSISRFTRPRSGSFSASAIAEARTRIRVGLEMLNRLRADVSSHLPDLQGLQLPRAADFLPDMPTLPHLSDLTDLDFTHLDVDPPSITHAYDYTYDSLQVYLPVLNTRLDSLHEHLRSVQLPSSVASSVAHGMIGELLQRWQDPDLLTDPLKGPFYSSGPQKGKGKGKDIEGVQEGEKVNLSEDEQIRLALEKSANGAKLISYNDLPQRYRNNDFVDTGYRFIPLHRWPRILSSIFQVHNETANIWTHLLPLVYSLTALVSTTVPMLESHKMPIDIAECVFTLFANICLASSCIWHIMSGCAHMGTCESAARIDYVGIGWLITASIGSVLYYGFSCRPMIAAIYLSVSFCLGVAASILPFMSWFNDRENKIYRICFFLSLIFTMIGPCAHLVMIHSFWDMYTFISAELASVAAYAVGLLFYALRFPECAIPPKWTWVSDWFGGGSHAIWHLFIVL</sequence>
<dbReference type="EMBL" id="KN837152">
    <property type="protein sequence ID" value="KIJ39469.1"/>
    <property type="molecule type" value="Genomic_DNA"/>
</dbReference>
<comment type="subcellular location">
    <subcellularLocation>
        <location evidence="1">Membrane</location>
        <topology evidence="1">Multi-pass membrane protein</topology>
    </subcellularLocation>
</comment>
<keyword evidence="3 7" id="KW-1133">Transmembrane helix</keyword>
<keyword evidence="5" id="KW-0479">Metal-binding</keyword>
<gene>
    <name evidence="8" type="ORF">M422DRAFT_85431</name>
</gene>
<dbReference type="HOGENOM" id="CLU_021163_0_0_1"/>
<reference evidence="8 9" key="1">
    <citation type="submission" date="2014-06" db="EMBL/GenBank/DDBJ databases">
        <title>Evolutionary Origins and Diversification of the Mycorrhizal Mutualists.</title>
        <authorList>
            <consortium name="DOE Joint Genome Institute"/>
            <consortium name="Mycorrhizal Genomics Consortium"/>
            <person name="Kohler A."/>
            <person name="Kuo A."/>
            <person name="Nagy L.G."/>
            <person name="Floudas D."/>
            <person name="Copeland A."/>
            <person name="Barry K.W."/>
            <person name="Cichocki N."/>
            <person name="Veneault-Fourrey C."/>
            <person name="LaButti K."/>
            <person name="Lindquist E.A."/>
            <person name="Lipzen A."/>
            <person name="Lundell T."/>
            <person name="Morin E."/>
            <person name="Murat C."/>
            <person name="Riley R."/>
            <person name="Ohm R."/>
            <person name="Sun H."/>
            <person name="Tunlid A."/>
            <person name="Henrissat B."/>
            <person name="Grigoriev I.V."/>
            <person name="Hibbett D.S."/>
            <person name="Martin F."/>
        </authorList>
    </citation>
    <scope>NUCLEOTIDE SEQUENCE [LARGE SCALE GENOMIC DNA]</scope>
    <source>
        <strain evidence="8 9">SS14</strain>
    </source>
</reference>
<proteinExistence type="predicted"/>
<feature type="non-terminal residue" evidence="8">
    <location>
        <position position="507"/>
    </location>
</feature>
<dbReference type="PANTHER" id="PTHR20855:SF97">
    <property type="entry name" value="ADIPOR-LIKE RECEPTOR IZH3-RELATED"/>
    <property type="match status" value="1"/>
</dbReference>
<dbReference type="GO" id="GO:0046872">
    <property type="term" value="F:metal ion binding"/>
    <property type="evidence" value="ECO:0007669"/>
    <property type="project" value="UniProtKB-KW"/>
</dbReference>
<dbReference type="OrthoDB" id="5585746at2759"/>
<feature type="transmembrane region" description="Helical" evidence="7">
    <location>
        <begin position="331"/>
        <end position="350"/>
    </location>
</feature>
<evidence type="ECO:0000256" key="4">
    <source>
        <dbReference type="ARBA" id="ARBA00023136"/>
    </source>
</evidence>
<dbReference type="Pfam" id="PF03006">
    <property type="entry name" value="HlyIII"/>
    <property type="match status" value="1"/>
</dbReference>
<evidence type="ECO:0000256" key="1">
    <source>
        <dbReference type="ARBA" id="ARBA00004141"/>
    </source>
</evidence>
<feature type="transmembrane region" description="Helical" evidence="7">
    <location>
        <begin position="453"/>
        <end position="475"/>
    </location>
</feature>
<feature type="transmembrane region" description="Helical" evidence="7">
    <location>
        <begin position="423"/>
        <end position="446"/>
    </location>
</feature>
<protein>
    <recommendedName>
        <fullName evidence="10">HlyIII-domain-containing protein</fullName>
    </recommendedName>
</protein>
<keyword evidence="5" id="KW-0862">Zinc</keyword>